<accession>A0A2L2XC99</accession>
<evidence type="ECO:0000313" key="1">
    <source>
        <dbReference type="EMBL" id="GBF33868.1"/>
    </source>
</evidence>
<dbReference type="AlphaFoldDB" id="A0A2L2XC99"/>
<reference evidence="2" key="1">
    <citation type="submission" date="2018-02" db="EMBL/GenBank/DDBJ databases">
        <title>Genome sequence of Desulfocucumis palustris strain NAW-5.</title>
        <authorList>
            <person name="Watanabe M."/>
            <person name="Kojima H."/>
            <person name="Fukui M."/>
        </authorList>
    </citation>
    <scope>NUCLEOTIDE SEQUENCE [LARGE SCALE GENOMIC DNA]</scope>
    <source>
        <strain evidence="2">NAW-5</strain>
    </source>
</reference>
<organism evidence="1 2">
    <name type="scientific">Desulfocucumis palustris</name>
    <dbReference type="NCBI Taxonomy" id="1898651"/>
    <lineage>
        <taxon>Bacteria</taxon>
        <taxon>Bacillati</taxon>
        <taxon>Bacillota</taxon>
        <taxon>Clostridia</taxon>
        <taxon>Eubacteriales</taxon>
        <taxon>Desulfocucumaceae</taxon>
        <taxon>Desulfocucumis</taxon>
    </lineage>
</organism>
<name>A0A2L2XC99_9FIRM</name>
<protein>
    <submittedName>
        <fullName evidence="1">Uncharacterized protein</fullName>
    </submittedName>
</protein>
<dbReference type="EMBL" id="BFAV01000123">
    <property type="protein sequence ID" value="GBF33868.1"/>
    <property type="molecule type" value="Genomic_DNA"/>
</dbReference>
<comment type="caution">
    <text evidence="1">The sequence shown here is derived from an EMBL/GenBank/DDBJ whole genome shotgun (WGS) entry which is preliminary data.</text>
</comment>
<gene>
    <name evidence="1" type="ORF">DCCM_2979</name>
</gene>
<keyword evidence="2" id="KW-1185">Reference proteome</keyword>
<sequence length="56" mass="6444">MKAGDKTGNLRKGDTRPTYINLPIPFKLCRQPVINLNSVVIDTGRSLFYNKYEHIH</sequence>
<proteinExistence type="predicted"/>
<dbReference type="Proteomes" id="UP000239549">
    <property type="component" value="Unassembled WGS sequence"/>
</dbReference>
<evidence type="ECO:0000313" key="2">
    <source>
        <dbReference type="Proteomes" id="UP000239549"/>
    </source>
</evidence>